<evidence type="ECO:0000313" key="3">
    <source>
        <dbReference type="Proteomes" id="UP001438707"/>
    </source>
</evidence>
<gene>
    <name evidence="2" type="ORF">WJX74_006616</name>
</gene>
<dbReference type="Proteomes" id="UP001438707">
    <property type="component" value="Unassembled WGS sequence"/>
</dbReference>
<protein>
    <submittedName>
        <fullName evidence="2">Uncharacterized protein</fullName>
    </submittedName>
</protein>
<dbReference type="EMBL" id="JALJOS010000007">
    <property type="protein sequence ID" value="KAK9836718.1"/>
    <property type="molecule type" value="Genomic_DNA"/>
</dbReference>
<organism evidence="2 3">
    <name type="scientific">Apatococcus lobatus</name>
    <dbReference type="NCBI Taxonomy" id="904363"/>
    <lineage>
        <taxon>Eukaryota</taxon>
        <taxon>Viridiplantae</taxon>
        <taxon>Chlorophyta</taxon>
        <taxon>core chlorophytes</taxon>
        <taxon>Trebouxiophyceae</taxon>
        <taxon>Chlorellales</taxon>
        <taxon>Chlorellaceae</taxon>
        <taxon>Apatococcus</taxon>
    </lineage>
</organism>
<name>A0AAW1RT51_9CHLO</name>
<evidence type="ECO:0000313" key="2">
    <source>
        <dbReference type="EMBL" id="KAK9836718.1"/>
    </source>
</evidence>
<feature type="region of interest" description="Disordered" evidence="1">
    <location>
        <begin position="1"/>
        <end position="21"/>
    </location>
</feature>
<evidence type="ECO:0000256" key="1">
    <source>
        <dbReference type="SAM" id="MobiDB-lite"/>
    </source>
</evidence>
<feature type="region of interest" description="Disordered" evidence="1">
    <location>
        <begin position="298"/>
        <end position="322"/>
    </location>
</feature>
<dbReference type="AlphaFoldDB" id="A0AAW1RT51"/>
<proteinExistence type="predicted"/>
<reference evidence="2 3" key="1">
    <citation type="journal article" date="2024" name="Nat. Commun.">
        <title>Phylogenomics reveals the evolutionary origins of lichenization in chlorophyte algae.</title>
        <authorList>
            <person name="Puginier C."/>
            <person name="Libourel C."/>
            <person name="Otte J."/>
            <person name="Skaloud P."/>
            <person name="Haon M."/>
            <person name="Grisel S."/>
            <person name="Petersen M."/>
            <person name="Berrin J.G."/>
            <person name="Delaux P.M."/>
            <person name="Dal Grande F."/>
            <person name="Keller J."/>
        </authorList>
    </citation>
    <scope>NUCLEOTIDE SEQUENCE [LARGE SCALE GENOMIC DNA]</scope>
    <source>
        <strain evidence="2 3">SAG 2145</strain>
    </source>
</reference>
<comment type="caution">
    <text evidence="2">The sequence shown here is derived from an EMBL/GenBank/DDBJ whole genome shotgun (WGS) entry which is preliminary data.</text>
</comment>
<accession>A0AAW1RT51</accession>
<keyword evidence="3" id="KW-1185">Reference proteome</keyword>
<sequence length="388" mass="40225">MGLAGDPADLSKARDDAASTAAAANQAWTAGTCNANPDMIPDSSCLTTRVGAAPEVSSRLMGPDVSVTLPLPKGLNGASEENLQFPVQADQPAEAGQRLDAQADLLPKHDGRDVRIAGTTPAQLRLLLANDHTDARPSSKAQQVIGSNDHPAGPTFPSLQGPCNVPAAHHANGTLPEDTSFEEEILADQPGPSAAGYSGQPVHSLHAASNENTSAAANVGGPAGTQQLQEKLLVQLTGHHPKQAPGELSAAPSFDGMDMCNGEVAAHIDANKLAVGDVSLPASPGLDAEAGQSQTLLSAQSPNAPRHQGWREAATSGNMSERPLSKSLETLALETELLDAVVSYTDGRLVCDLEAVHASLIKKLRQHLHQLDRRRVVDDALSLLQAAA</sequence>